<reference evidence="1" key="1">
    <citation type="submission" date="2022-08" db="EMBL/GenBank/DDBJ databases">
        <title>Genome Sequence of Lecanicillium fungicola.</title>
        <authorList>
            <person name="Buettner E."/>
        </authorList>
    </citation>
    <scope>NUCLEOTIDE SEQUENCE</scope>
    <source>
        <strain evidence="1">Babe33</strain>
    </source>
</reference>
<proteinExistence type="predicted"/>
<evidence type="ECO:0000313" key="2">
    <source>
        <dbReference type="Proteomes" id="UP001143910"/>
    </source>
</evidence>
<gene>
    <name evidence="1" type="ORF">NQ176_g7007</name>
</gene>
<organism evidence="1 2">
    <name type="scientific">Zarea fungicola</name>
    <dbReference type="NCBI Taxonomy" id="93591"/>
    <lineage>
        <taxon>Eukaryota</taxon>
        <taxon>Fungi</taxon>
        <taxon>Dikarya</taxon>
        <taxon>Ascomycota</taxon>
        <taxon>Pezizomycotina</taxon>
        <taxon>Sordariomycetes</taxon>
        <taxon>Hypocreomycetidae</taxon>
        <taxon>Hypocreales</taxon>
        <taxon>Cordycipitaceae</taxon>
        <taxon>Zarea</taxon>
    </lineage>
</organism>
<dbReference type="Proteomes" id="UP001143910">
    <property type="component" value="Unassembled WGS sequence"/>
</dbReference>
<sequence>MGAVGTSPSRLIQSPIHPSFLPLLDDDFKEYYNLYFAYKPPAHTAGIEAIRSAPKQYSQHWCRDFTFEPFVNDIKILSHDGRKITARVYSPDARTSTFGSGPYPVYINFHGGGYTLGDLTVDAELCMLIRNRVGITVIDVDYRLCPENTFLEGHDDGWAAIQWIHTHGHELNTLPDSISIGGISAGGHISAVCQQLARDAGLPLKLAVLTIPTTTSHLGLTKALDSPYPSFVENELAPCLDWHRMKFFIDNIAPKSSAEMQSIQDRPRFYKSPIEGNLRGVCKTFVATAEFDLVRDEGEAYAQKLWNAGVAVIFRRYTGVPHLFPYLLNIRKAQMYLDDVCAALREAHSQD</sequence>
<protein>
    <submittedName>
        <fullName evidence="1">Uncharacterized protein</fullName>
    </submittedName>
</protein>
<accession>A0ACC1N1C1</accession>
<evidence type="ECO:0000313" key="1">
    <source>
        <dbReference type="EMBL" id="KAJ2972707.1"/>
    </source>
</evidence>
<dbReference type="EMBL" id="JANJQO010001098">
    <property type="protein sequence ID" value="KAJ2972707.1"/>
    <property type="molecule type" value="Genomic_DNA"/>
</dbReference>
<comment type="caution">
    <text evidence="1">The sequence shown here is derived from an EMBL/GenBank/DDBJ whole genome shotgun (WGS) entry which is preliminary data.</text>
</comment>
<name>A0ACC1N1C1_9HYPO</name>
<keyword evidence="2" id="KW-1185">Reference proteome</keyword>